<feature type="transmembrane region" description="Helical" evidence="1">
    <location>
        <begin position="36"/>
        <end position="57"/>
    </location>
</feature>
<keyword evidence="1" id="KW-0472">Membrane</keyword>
<keyword evidence="1" id="KW-0812">Transmembrane</keyword>
<reference evidence="2" key="1">
    <citation type="submission" date="2021-01" db="EMBL/GenBank/DDBJ databases">
        <authorList>
            <consortium name="Genoscope - CEA"/>
            <person name="William W."/>
        </authorList>
    </citation>
    <scope>NUCLEOTIDE SEQUENCE</scope>
</reference>
<evidence type="ECO:0000313" key="2">
    <source>
        <dbReference type="EMBL" id="CAD8106913.1"/>
    </source>
</evidence>
<gene>
    <name evidence="2" type="ORF">PSON_ATCC_30995.1.T0880017</name>
</gene>
<evidence type="ECO:0000256" key="1">
    <source>
        <dbReference type="SAM" id="Phobius"/>
    </source>
</evidence>
<keyword evidence="3" id="KW-1185">Reference proteome</keyword>
<dbReference type="Proteomes" id="UP000692954">
    <property type="component" value="Unassembled WGS sequence"/>
</dbReference>
<keyword evidence="1" id="KW-1133">Transmembrane helix</keyword>
<dbReference type="AlphaFoldDB" id="A0A8S1PWH0"/>
<dbReference type="OrthoDB" id="10377293at2759"/>
<dbReference type="EMBL" id="CAJJDN010000088">
    <property type="protein sequence ID" value="CAD8106913.1"/>
    <property type="molecule type" value="Genomic_DNA"/>
</dbReference>
<organism evidence="2 3">
    <name type="scientific">Paramecium sonneborni</name>
    <dbReference type="NCBI Taxonomy" id="65129"/>
    <lineage>
        <taxon>Eukaryota</taxon>
        <taxon>Sar</taxon>
        <taxon>Alveolata</taxon>
        <taxon>Ciliophora</taxon>
        <taxon>Intramacronucleata</taxon>
        <taxon>Oligohymenophorea</taxon>
        <taxon>Peniculida</taxon>
        <taxon>Parameciidae</taxon>
        <taxon>Paramecium</taxon>
    </lineage>
</organism>
<name>A0A8S1PWH0_9CILI</name>
<sequence length="136" mass="15581">MDEQKQNKVIIKILVKQALIQQYLININICCFLNDYFYTIALNGLGIIFIACVYHIIPLKSSKIKYIVEYSLLAGIQILGIFMKELLIYLSSSLLGLSILSVLFKICRTQLNIDQSLGLFKLVIIYRQIVESVQEC</sequence>
<protein>
    <recommendedName>
        <fullName evidence="4">Transmembrane protein</fullName>
    </recommendedName>
</protein>
<comment type="caution">
    <text evidence="2">The sequence shown here is derived from an EMBL/GenBank/DDBJ whole genome shotgun (WGS) entry which is preliminary data.</text>
</comment>
<evidence type="ECO:0000313" key="3">
    <source>
        <dbReference type="Proteomes" id="UP000692954"/>
    </source>
</evidence>
<feature type="transmembrane region" description="Helical" evidence="1">
    <location>
        <begin position="88"/>
        <end position="107"/>
    </location>
</feature>
<accession>A0A8S1PWH0</accession>
<evidence type="ECO:0008006" key="4">
    <source>
        <dbReference type="Google" id="ProtNLM"/>
    </source>
</evidence>
<proteinExistence type="predicted"/>